<evidence type="ECO:0000313" key="1">
    <source>
        <dbReference type="EMBL" id="AYF96295.1"/>
    </source>
</evidence>
<evidence type="ECO:0008006" key="3">
    <source>
        <dbReference type="Google" id="ProtNLM"/>
    </source>
</evidence>
<dbReference type="Proteomes" id="UP000275328">
    <property type="component" value="Chromosome"/>
</dbReference>
<dbReference type="RefSeq" id="WP_120770592.1">
    <property type="nucleotide sequence ID" value="NZ_CP032621.1"/>
</dbReference>
<reference evidence="1 2" key="1">
    <citation type="submission" date="2018-09" db="EMBL/GenBank/DDBJ databases">
        <title>Complete genome sequence of Streptococcus sp. KCOM 1679 (=ChDC B345).</title>
        <authorList>
            <person name="Kook J.-K."/>
            <person name="Park S.-N."/>
            <person name="Lim Y.K."/>
        </authorList>
    </citation>
    <scope>NUCLEOTIDE SEQUENCE [LARGE SCALE GENOMIC DNA]</scope>
    <source>
        <strain evidence="1 2">ChDC B345</strain>
    </source>
</reference>
<protein>
    <recommendedName>
        <fullName evidence="3">Restriction endonuclease</fullName>
    </recommendedName>
</protein>
<gene>
    <name evidence="1" type="ORF">D7D53_07370</name>
</gene>
<dbReference type="EMBL" id="CP032621">
    <property type="protein sequence ID" value="AYF96295.1"/>
    <property type="molecule type" value="Genomic_DNA"/>
</dbReference>
<sequence>MRNYNRSSLHEKWTLMKYFNDFEMLTLYASAIRSNTSISDSGIESLMTKMIEEGKYKPREKLSIDTGKFKTIQVAWYMFGFYEKGRKANKKFVFSPLGNLLLDFLGDHDSVAKIFTSMLFGNPFRNPFSRMSSEFNIYPFRLLFKLLLDDRLNRQLYNDEIFYLVMFMKTCTDKEYDSLINDILELRALKTDDKLLLFKKDESVLANAIHEWRYTSKLLEGANILEITEGNRIGSLIQGNNTGSRAYRTDYVSLNPAIVPFVVEMLDSFSYSELPYTEEEIQSKFSDDYWISFYNFYPKLLLDELGISHEEDNKELLEIVSGITTYSMNMNDGDPDRFEKALESSFNLFIDVDAKQIGGPSNTDVECLYTYNTGMKTFAIEAKSTRNKLNLVNTSRLKSHRIKIGAEYTLLVTSNYTPGVVSDIRNNEIVLLKSSILSNYLYQSIKFKGRDLTYKFLDELITSNLGKDISYELKNYIFDEFGVGVK</sequence>
<dbReference type="KEGG" id="sgw:D7D53_07370"/>
<keyword evidence="2" id="KW-1185">Reference proteome</keyword>
<organism evidence="1 2">
    <name type="scientific">Streptococcus gwangjuensis</name>
    <dbReference type="NCBI Taxonomy" id="1433513"/>
    <lineage>
        <taxon>Bacteria</taxon>
        <taxon>Bacillati</taxon>
        <taxon>Bacillota</taxon>
        <taxon>Bacilli</taxon>
        <taxon>Lactobacillales</taxon>
        <taxon>Streptococcaceae</taxon>
        <taxon>Streptococcus</taxon>
        <taxon>Streptococcus mitis group</taxon>
    </lineage>
</organism>
<proteinExistence type="predicted"/>
<name>A0A387B4X8_9STRE</name>
<accession>A0A387B4X8</accession>
<dbReference type="AlphaFoldDB" id="A0A387B4X8"/>
<dbReference type="REBASE" id="274555">
    <property type="entry name" value="SspB345ORF7375P"/>
</dbReference>
<evidence type="ECO:0000313" key="2">
    <source>
        <dbReference type="Proteomes" id="UP000275328"/>
    </source>
</evidence>